<feature type="region of interest" description="Disordered" evidence="1">
    <location>
        <begin position="50"/>
        <end position="93"/>
    </location>
</feature>
<dbReference type="Proteomes" id="UP001283361">
    <property type="component" value="Unassembled WGS sequence"/>
</dbReference>
<feature type="compositionally biased region" description="Basic and acidic residues" evidence="1">
    <location>
        <begin position="51"/>
        <end position="66"/>
    </location>
</feature>
<organism evidence="2 3">
    <name type="scientific">Elysia crispata</name>
    <name type="common">lettuce slug</name>
    <dbReference type="NCBI Taxonomy" id="231223"/>
    <lineage>
        <taxon>Eukaryota</taxon>
        <taxon>Metazoa</taxon>
        <taxon>Spiralia</taxon>
        <taxon>Lophotrochozoa</taxon>
        <taxon>Mollusca</taxon>
        <taxon>Gastropoda</taxon>
        <taxon>Heterobranchia</taxon>
        <taxon>Euthyneura</taxon>
        <taxon>Panpulmonata</taxon>
        <taxon>Sacoglossa</taxon>
        <taxon>Placobranchoidea</taxon>
        <taxon>Plakobranchidae</taxon>
        <taxon>Elysia</taxon>
    </lineage>
</organism>
<protein>
    <submittedName>
        <fullName evidence="2">Uncharacterized protein</fullName>
    </submittedName>
</protein>
<dbReference type="EMBL" id="JAWDGP010001203">
    <property type="protein sequence ID" value="KAK3793598.1"/>
    <property type="molecule type" value="Genomic_DNA"/>
</dbReference>
<evidence type="ECO:0000256" key="1">
    <source>
        <dbReference type="SAM" id="MobiDB-lite"/>
    </source>
</evidence>
<evidence type="ECO:0000313" key="3">
    <source>
        <dbReference type="Proteomes" id="UP001283361"/>
    </source>
</evidence>
<proteinExistence type="predicted"/>
<feature type="compositionally biased region" description="Polar residues" evidence="1">
    <location>
        <begin position="67"/>
        <end position="79"/>
    </location>
</feature>
<reference evidence="2" key="1">
    <citation type="journal article" date="2023" name="G3 (Bethesda)">
        <title>A reference genome for the long-term kleptoplast-retaining sea slug Elysia crispata morphotype clarki.</title>
        <authorList>
            <person name="Eastman K.E."/>
            <person name="Pendleton A.L."/>
            <person name="Shaikh M.A."/>
            <person name="Suttiyut T."/>
            <person name="Ogas R."/>
            <person name="Tomko P."/>
            <person name="Gavelis G."/>
            <person name="Widhalm J.R."/>
            <person name="Wisecaver J.H."/>
        </authorList>
    </citation>
    <scope>NUCLEOTIDE SEQUENCE</scope>
    <source>
        <strain evidence="2">ECLA1</strain>
    </source>
</reference>
<evidence type="ECO:0000313" key="2">
    <source>
        <dbReference type="EMBL" id="KAK3793598.1"/>
    </source>
</evidence>
<gene>
    <name evidence="2" type="ORF">RRG08_019201</name>
</gene>
<feature type="compositionally biased region" description="Basic and acidic residues" evidence="1">
    <location>
        <begin position="80"/>
        <end position="93"/>
    </location>
</feature>
<sequence>MKHNDVTGQSGNPRPYASDILPQQYKLRDNSVFNQIHNVSQNRFGNQLSERASHSELTQHAREKETTTTSDGMDFSSQEKGQRYLTWEKESIG</sequence>
<accession>A0AAE1ATA5</accession>
<feature type="compositionally biased region" description="Polar residues" evidence="1">
    <location>
        <begin position="1"/>
        <end position="12"/>
    </location>
</feature>
<dbReference type="AlphaFoldDB" id="A0AAE1ATA5"/>
<comment type="caution">
    <text evidence="2">The sequence shown here is derived from an EMBL/GenBank/DDBJ whole genome shotgun (WGS) entry which is preliminary data.</text>
</comment>
<keyword evidence="3" id="KW-1185">Reference proteome</keyword>
<feature type="region of interest" description="Disordered" evidence="1">
    <location>
        <begin position="1"/>
        <end position="20"/>
    </location>
</feature>
<name>A0AAE1ATA5_9GAST</name>